<evidence type="ECO:0000313" key="2">
    <source>
        <dbReference type="EMBL" id="MDO3423985.1"/>
    </source>
</evidence>
<accession>A0ABT8U1Q6</accession>
<dbReference type="RefSeq" id="WP_302713733.1">
    <property type="nucleotide sequence ID" value="NZ_JAULSJ010000004.1"/>
</dbReference>
<comment type="caution">
    <text evidence="2">The sequence shown here is derived from an EMBL/GenBank/DDBJ whole genome shotgun (WGS) entry which is preliminary data.</text>
</comment>
<organism evidence="2 3">
    <name type="scientific">Chryseobacterium urinae</name>
    <dbReference type="NCBI Taxonomy" id="3058400"/>
    <lineage>
        <taxon>Bacteria</taxon>
        <taxon>Pseudomonadati</taxon>
        <taxon>Bacteroidota</taxon>
        <taxon>Flavobacteriia</taxon>
        <taxon>Flavobacteriales</taxon>
        <taxon>Weeksellaceae</taxon>
        <taxon>Chryseobacterium group</taxon>
        <taxon>Chryseobacterium</taxon>
    </lineage>
</organism>
<dbReference type="Pfam" id="PF06114">
    <property type="entry name" value="Peptidase_M78"/>
    <property type="match status" value="1"/>
</dbReference>
<dbReference type="InterPro" id="IPR010359">
    <property type="entry name" value="IrrE_HExxH"/>
</dbReference>
<gene>
    <name evidence="2" type="ORF">QWT87_03715</name>
</gene>
<keyword evidence="3" id="KW-1185">Reference proteome</keyword>
<dbReference type="Gene3D" id="1.10.10.2910">
    <property type="match status" value="1"/>
</dbReference>
<proteinExistence type="predicted"/>
<evidence type="ECO:0000313" key="3">
    <source>
        <dbReference type="Proteomes" id="UP001168128"/>
    </source>
</evidence>
<dbReference type="EMBL" id="JAULSJ010000004">
    <property type="protein sequence ID" value="MDO3423985.1"/>
    <property type="molecule type" value="Genomic_DNA"/>
</dbReference>
<name>A0ABT8U1Q6_9FLAO</name>
<dbReference type="Proteomes" id="UP001168128">
    <property type="component" value="Unassembled WGS sequence"/>
</dbReference>
<sequence length="418" mass="48910">MKNTTKKGDLFEDKCFKIIETALKNEELGIIPSLSKIYKKKKYYSPDREGDIIFDISIEVVLKGGKKPTLVYIVECKDLNKNVPVDDVEEFQTKINSLKGFQVKGVIIANGSLQKSGYNIAKNKGFMLIEVNENGYDIVLDKKKKIDSELNDLVLTNIRKCIYKSFLIKSIYILKKLSKQGISRIAQNIIRDFDTQSKTERYSLENFKKYLENHHNLIFELLPNSEIQLGQFIPNENKILINESIVDTHQYGFVFYHEVAHYFLHRKLLINKNLYDLFSDSEFSYIENKYILDNPKNWIEWQANYLAGCLALPENALIKKVIVWQEEKSIRNKGTIFLDKQKVNRDDFKNLCEHLSEFFCISKTVIKFRLLDLKVLTIDPSYYKAFKSTAKSSYPNDSDDIEEIRRRSIDRAKELYNF</sequence>
<evidence type="ECO:0000259" key="1">
    <source>
        <dbReference type="Pfam" id="PF06114"/>
    </source>
</evidence>
<protein>
    <submittedName>
        <fullName evidence="2">ImmA/IrrE family metallo-endopeptidase</fullName>
    </submittedName>
</protein>
<feature type="domain" description="IrrE N-terminal-like" evidence="1">
    <location>
        <begin position="220"/>
        <end position="319"/>
    </location>
</feature>
<reference evidence="2" key="1">
    <citation type="submission" date="2023-07" db="EMBL/GenBank/DDBJ databases">
        <title>AMR profile of multidrug- resistance Chryseobacterium gambrini related strain.</title>
        <authorList>
            <person name="Kirdat K."/>
            <person name="Bhatt A."/>
            <person name="Kuyare S."/>
            <person name="Yadav A."/>
        </authorList>
    </citation>
    <scope>NUCLEOTIDE SEQUENCE</scope>
    <source>
        <strain evidence="2">APV-1</strain>
    </source>
</reference>